<reference evidence="3" key="1">
    <citation type="submission" date="2015-11" db="EMBL/GenBank/DDBJ databases">
        <authorList>
            <person name="Varghese N."/>
        </authorList>
    </citation>
    <scope>NUCLEOTIDE SEQUENCE [LARGE SCALE GENOMIC DNA]</scope>
    <source>
        <strain evidence="3">DSM 45899</strain>
    </source>
</reference>
<dbReference type="AlphaFoldDB" id="A0A0S4R096"/>
<accession>A0A0S4R096</accession>
<proteinExistence type="predicted"/>
<keyword evidence="3" id="KW-1185">Reference proteome</keyword>
<feature type="region of interest" description="Disordered" evidence="1">
    <location>
        <begin position="1"/>
        <end position="33"/>
    </location>
</feature>
<evidence type="ECO:0000256" key="1">
    <source>
        <dbReference type="SAM" id="MobiDB-lite"/>
    </source>
</evidence>
<evidence type="ECO:0000313" key="3">
    <source>
        <dbReference type="Proteomes" id="UP000198802"/>
    </source>
</evidence>
<organism evidence="2 3">
    <name type="scientific">Parafrankia irregularis</name>
    <dbReference type="NCBI Taxonomy" id="795642"/>
    <lineage>
        <taxon>Bacteria</taxon>
        <taxon>Bacillati</taxon>
        <taxon>Actinomycetota</taxon>
        <taxon>Actinomycetes</taxon>
        <taxon>Frankiales</taxon>
        <taxon>Frankiaceae</taxon>
        <taxon>Parafrankia</taxon>
    </lineage>
</organism>
<dbReference type="InterPro" id="IPR027417">
    <property type="entry name" value="P-loop_NTPase"/>
</dbReference>
<dbReference type="Gene3D" id="3.40.50.300">
    <property type="entry name" value="P-loop containing nucleotide triphosphate hydrolases"/>
    <property type="match status" value="1"/>
</dbReference>
<dbReference type="Proteomes" id="UP000198802">
    <property type="component" value="Unassembled WGS sequence"/>
</dbReference>
<dbReference type="SUPFAM" id="SSF52540">
    <property type="entry name" value="P-loop containing nucleoside triphosphate hydrolases"/>
    <property type="match status" value="1"/>
</dbReference>
<gene>
    <name evidence="2" type="ORF">Ga0074812_14353</name>
</gene>
<feature type="compositionally biased region" description="Basic and acidic residues" evidence="1">
    <location>
        <begin position="1"/>
        <end position="10"/>
    </location>
</feature>
<sequence length="177" mass="19146">MPERDLRRAGCVEMRMSGSGSGSRNPTGGDTGRAPRVDFHQNFLTMPGAVEDMLAEARGYRLSMTLAHQHLRQLPDDLADALSTNARSKLFFGVSPKDAADLARHVSPVLTQHDLARLPAWTAAARLVVNQEDTAAFTLRTRPLTPPVPGRADALREAARRHAVVPDAGRGPRGGRP</sequence>
<name>A0A0S4R096_9ACTN</name>
<protein>
    <recommendedName>
        <fullName evidence="4">TraD/TraG TraM recognition site domain-containing protein</fullName>
    </recommendedName>
</protein>
<dbReference type="EMBL" id="FAOZ01000043">
    <property type="protein sequence ID" value="CUU60636.1"/>
    <property type="molecule type" value="Genomic_DNA"/>
</dbReference>
<evidence type="ECO:0008006" key="4">
    <source>
        <dbReference type="Google" id="ProtNLM"/>
    </source>
</evidence>
<evidence type="ECO:0000313" key="2">
    <source>
        <dbReference type="EMBL" id="CUU60636.1"/>
    </source>
</evidence>